<evidence type="ECO:0000313" key="4">
    <source>
        <dbReference type="Proteomes" id="UP000827721"/>
    </source>
</evidence>
<protein>
    <recommendedName>
        <fullName evidence="2">HORMA domain-containing protein</fullName>
    </recommendedName>
</protein>
<feature type="transmembrane region" description="Helical" evidence="1">
    <location>
        <begin position="20"/>
        <end position="40"/>
    </location>
</feature>
<dbReference type="PANTHER" id="PTHR11842">
    <property type="entry name" value="MITOTIC SPINDLE ASSEMBLY CHECKPOINT PROTEIN MAD2"/>
    <property type="match status" value="1"/>
</dbReference>
<keyword evidence="4" id="KW-1185">Reference proteome</keyword>
<sequence>MDPSDAQSPQGGTARILVEFLEVAITSIVFYKGVYAAGAFERRRYMNVVVQRARNPQLRDYIHYAVNGLLPFIPKVLMIRTYITYLSCPDPKVGNYRSWVDNYGLVELAPLQNFYFLEVLKSLSGKVEWIWSIELCFGLVERVAVIFFNTDNIPVEKYIFKLNINRSYSSNVEEGSLEFTLRSFLIKLSASQSLSRVLPRDCRWEITAYFRSLPQISTGKNADLWIPTDTKQWQQPPLITPIKSMSSNPLCVQLYLEHPSLSEATPQE</sequence>
<dbReference type="PANTHER" id="PTHR11842:SF10">
    <property type="entry name" value="MITOTIC SPINDLE ASSEMBLY CHECKPOINT PROTEIN MAD2B"/>
    <property type="match status" value="1"/>
</dbReference>
<dbReference type="Proteomes" id="UP000827721">
    <property type="component" value="Unassembled WGS sequence"/>
</dbReference>
<keyword evidence="1" id="KW-1133">Transmembrane helix</keyword>
<feature type="domain" description="HORMA" evidence="2">
    <location>
        <begin position="11"/>
        <end position="256"/>
    </location>
</feature>
<dbReference type="SUPFAM" id="SSF56019">
    <property type="entry name" value="The spindle assembly checkpoint protein mad2"/>
    <property type="match status" value="2"/>
</dbReference>
<dbReference type="PROSITE" id="PS50815">
    <property type="entry name" value="HORMA"/>
    <property type="match status" value="1"/>
</dbReference>
<feature type="transmembrane region" description="Helical" evidence="1">
    <location>
        <begin position="61"/>
        <end position="83"/>
    </location>
</feature>
<keyword evidence="1" id="KW-0812">Transmembrane</keyword>
<evidence type="ECO:0000256" key="1">
    <source>
        <dbReference type="SAM" id="Phobius"/>
    </source>
</evidence>
<dbReference type="EMBL" id="JAFEMO010000015">
    <property type="protein sequence ID" value="KAH7543874.1"/>
    <property type="molecule type" value="Genomic_DNA"/>
</dbReference>
<comment type="caution">
    <text evidence="3">The sequence shown here is derived from an EMBL/GenBank/DDBJ whole genome shotgun (WGS) entry which is preliminary data.</text>
</comment>
<organism evidence="3 4">
    <name type="scientific">Xanthoceras sorbifolium</name>
    <dbReference type="NCBI Taxonomy" id="99658"/>
    <lineage>
        <taxon>Eukaryota</taxon>
        <taxon>Viridiplantae</taxon>
        <taxon>Streptophyta</taxon>
        <taxon>Embryophyta</taxon>
        <taxon>Tracheophyta</taxon>
        <taxon>Spermatophyta</taxon>
        <taxon>Magnoliopsida</taxon>
        <taxon>eudicotyledons</taxon>
        <taxon>Gunneridae</taxon>
        <taxon>Pentapetalae</taxon>
        <taxon>rosids</taxon>
        <taxon>malvids</taxon>
        <taxon>Sapindales</taxon>
        <taxon>Sapindaceae</taxon>
        <taxon>Xanthoceroideae</taxon>
        <taxon>Xanthoceras</taxon>
    </lineage>
</organism>
<name>A0ABQ8H0Z0_9ROSI</name>
<gene>
    <name evidence="3" type="ORF">JRO89_XS15G0038400</name>
</gene>
<reference evidence="3 4" key="1">
    <citation type="submission" date="2021-02" db="EMBL/GenBank/DDBJ databases">
        <title>Plant Genome Project.</title>
        <authorList>
            <person name="Zhang R.-G."/>
        </authorList>
    </citation>
    <scope>NUCLEOTIDE SEQUENCE [LARGE SCALE GENOMIC DNA]</scope>
    <source>
        <tissue evidence="3">Leaves</tissue>
    </source>
</reference>
<dbReference type="InterPro" id="IPR045091">
    <property type="entry name" value="Mad2-like"/>
</dbReference>
<evidence type="ECO:0000313" key="3">
    <source>
        <dbReference type="EMBL" id="KAH7543874.1"/>
    </source>
</evidence>
<keyword evidence="1" id="KW-0472">Membrane</keyword>
<dbReference type="InterPro" id="IPR036570">
    <property type="entry name" value="HORMA_dom_sf"/>
</dbReference>
<dbReference type="Gene3D" id="3.30.900.10">
    <property type="entry name" value="HORMA domain"/>
    <property type="match status" value="1"/>
</dbReference>
<evidence type="ECO:0000259" key="2">
    <source>
        <dbReference type="PROSITE" id="PS50815"/>
    </source>
</evidence>
<proteinExistence type="predicted"/>
<accession>A0ABQ8H0Z0</accession>
<dbReference type="InterPro" id="IPR003511">
    <property type="entry name" value="HORMA_dom"/>
</dbReference>